<organism evidence="2 3">
    <name type="scientific">Paenibacillus enshidis</name>
    <dbReference type="NCBI Taxonomy" id="1458439"/>
    <lineage>
        <taxon>Bacteria</taxon>
        <taxon>Bacillati</taxon>
        <taxon>Bacillota</taxon>
        <taxon>Bacilli</taxon>
        <taxon>Bacillales</taxon>
        <taxon>Paenibacillaceae</taxon>
        <taxon>Paenibacillus</taxon>
    </lineage>
</organism>
<dbReference type="EMBL" id="JBHHMI010000038">
    <property type="protein sequence ID" value="MFB5269719.1"/>
    <property type="molecule type" value="Genomic_DNA"/>
</dbReference>
<keyword evidence="3" id="KW-1185">Reference proteome</keyword>
<dbReference type="InterPro" id="IPR015942">
    <property type="entry name" value="Asp/Glu/hydantoin_racemase"/>
</dbReference>
<dbReference type="Proteomes" id="UP001580346">
    <property type="component" value="Unassembled WGS sequence"/>
</dbReference>
<proteinExistence type="inferred from homology"/>
<evidence type="ECO:0000313" key="2">
    <source>
        <dbReference type="EMBL" id="MFB5269719.1"/>
    </source>
</evidence>
<gene>
    <name evidence="2" type="ORF">ACE41H_23470</name>
</gene>
<accession>A0ABV5B0S3</accession>
<comment type="caution">
    <text evidence="2">The sequence shown here is derived from an EMBL/GenBank/DDBJ whole genome shotgun (WGS) entry which is preliminary data.</text>
</comment>
<reference evidence="2 3" key="1">
    <citation type="submission" date="2024-09" db="EMBL/GenBank/DDBJ databases">
        <title>Paenibacillus zeirhizospherea sp. nov., isolated from surface of the maize (Zea mays) roots in a horticulture field, Hungary.</title>
        <authorList>
            <person name="Marton D."/>
            <person name="Farkas M."/>
            <person name="Bedics A."/>
            <person name="Toth E."/>
            <person name="Tancsics A."/>
            <person name="Boka K."/>
            <person name="Maroti G."/>
            <person name="Kriszt B."/>
            <person name="Cserhati M."/>
        </authorList>
    </citation>
    <scope>NUCLEOTIDE SEQUENCE [LARGE SCALE GENOMIC DNA]</scope>
    <source>
        <strain evidence="2 3">KCTC 33519</strain>
    </source>
</reference>
<evidence type="ECO:0000256" key="1">
    <source>
        <dbReference type="ARBA" id="ARBA00038414"/>
    </source>
</evidence>
<protein>
    <submittedName>
        <fullName evidence="2">Aspartate/glutamate racemase family protein</fullName>
    </submittedName>
</protein>
<evidence type="ECO:0000313" key="3">
    <source>
        <dbReference type="Proteomes" id="UP001580346"/>
    </source>
</evidence>
<comment type="similarity">
    <text evidence="1">Belongs to the HyuE racemase family.</text>
</comment>
<dbReference type="InterPro" id="IPR053714">
    <property type="entry name" value="Iso_Racemase_Enz_sf"/>
</dbReference>
<dbReference type="Gene3D" id="3.40.50.12500">
    <property type="match status" value="1"/>
</dbReference>
<dbReference type="RefSeq" id="WP_375357989.1">
    <property type="nucleotide sequence ID" value="NZ_JBHHMI010000038.1"/>
</dbReference>
<sequence>MSKRVGLVHATLNSVQPMTEAFRQYAPTMQSLNFLDEGLIAELNAAGKVTRPLIRRFIRLIEKAEEAGVHGVLLSCSSFTPYTSLVSQLFDFPIVSVDFAMLEEAVQLGTKIGVIATVVTAAPITKQILEEIAEERNKPVEIYTDTLTDAFAALQNGEEQRHNQIIRDKVEEMSRNCDVVVLAQISMARAMEGYTPPGKPVLTSPESSIRSLLEQLAD</sequence>
<dbReference type="Pfam" id="PF01177">
    <property type="entry name" value="Asp_Glu_race"/>
    <property type="match status" value="1"/>
</dbReference>
<name>A0ABV5B0S3_9BACL</name>